<feature type="region of interest" description="Disordered" evidence="2">
    <location>
        <begin position="116"/>
        <end position="162"/>
    </location>
</feature>
<dbReference type="Gene3D" id="3.30.40.10">
    <property type="entry name" value="Zinc/RING finger domain, C3HC4 (zinc finger)"/>
    <property type="match status" value="1"/>
</dbReference>
<feature type="region of interest" description="Disordered" evidence="2">
    <location>
        <begin position="261"/>
        <end position="305"/>
    </location>
</feature>
<feature type="region of interest" description="Disordered" evidence="2">
    <location>
        <begin position="213"/>
        <end position="236"/>
    </location>
</feature>
<evidence type="ECO:0000313" key="4">
    <source>
        <dbReference type="EMBL" id="KAJ3212371.1"/>
    </source>
</evidence>
<evidence type="ECO:0000256" key="2">
    <source>
        <dbReference type="SAM" id="MobiDB-lite"/>
    </source>
</evidence>
<accession>A0AAD5TYM0</accession>
<dbReference type="AlphaFoldDB" id="A0AAD5TYM0"/>
<feature type="compositionally biased region" description="Polar residues" evidence="2">
    <location>
        <begin position="215"/>
        <end position="236"/>
    </location>
</feature>
<dbReference type="InterPro" id="IPR013083">
    <property type="entry name" value="Znf_RING/FYVE/PHD"/>
</dbReference>
<evidence type="ECO:0000313" key="5">
    <source>
        <dbReference type="Proteomes" id="UP001211065"/>
    </source>
</evidence>
<feature type="compositionally biased region" description="Low complexity" evidence="2">
    <location>
        <begin position="21"/>
        <end position="41"/>
    </location>
</feature>
<dbReference type="PANTHER" id="PTHR47662">
    <property type="entry name" value="RING-TYPE DOMAIN-CONTAINING PROTEIN"/>
    <property type="match status" value="1"/>
</dbReference>
<keyword evidence="1" id="KW-0862">Zinc</keyword>
<feature type="compositionally biased region" description="Low complexity" evidence="2">
    <location>
        <begin position="584"/>
        <end position="603"/>
    </location>
</feature>
<gene>
    <name evidence="4" type="ORF">HK099_007751</name>
</gene>
<dbReference type="CDD" id="cd16461">
    <property type="entry name" value="RING-H2_EL5-like"/>
    <property type="match status" value="1"/>
</dbReference>
<dbReference type="PROSITE" id="PS50089">
    <property type="entry name" value="ZF_RING_2"/>
    <property type="match status" value="1"/>
</dbReference>
<feature type="region of interest" description="Disordered" evidence="2">
    <location>
        <begin position="1"/>
        <end position="104"/>
    </location>
</feature>
<dbReference type="InterPro" id="IPR001841">
    <property type="entry name" value="Znf_RING"/>
</dbReference>
<feature type="compositionally biased region" description="Polar residues" evidence="2">
    <location>
        <begin position="604"/>
        <end position="613"/>
    </location>
</feature>
<dbReference type="SUPFAM" id="SSF57850">
    <property type="entry name" value="RING/U-box"/>
    <property type="match status" value="1"/>
</dbReference>
<reference evidence="4" key="1">
    <citation type="submission" date="2020-05" db="EMBL/GenBank/DDBJ databases">
        <title>Phylogenomic resolution of chytrid fungi.</title>
        <authorList>
            <person name="Stajich J.E."/>
            <person name="Amses K."/>
            <person name="Simmons R."/>
            <person name="Seto K."/>
            <person name="Myers J."/>
            <person name="Bonds A."/>
            <person name="Quandt C.A."/>
            <person name="Barry K."/>
            <person name="Liu P."/>
            <person name="Grigoriev I."/>
            <person name="Longcore J.E."/>
            <person name="James T.Y."/>
        </authorList>
    </citation>
    <scope>NUCLEOTIDE SEQUENCE</scope>
    <source>
        <strain evidence="4">JEL0476</strain>
    </source>
</reference>
<feature type="compositionally biased region" description="Polar residues" evidence="2">
    <location>
        <begin position="632"/>
        <end position="646"/>
    </location>
</feature>
<sequence length="868" mass="94895">MDSNAASNFTDSNQPSLKTQLTDSKQSCSSSSSTDNLTTQNYVCEETDSDSVPYINKKSRKSNLKRIPSFLTKRGKSKDNKRSKTLSNHQDDINSNENEESGSNSFMRFIRQSLDIGSSSRSRSSKEEDFRQESVGVEVKTEDHAETSNTELKAEFKSEESIDSNVEVKDDVTTEIDIDANAQFDTSEGISLSSQSSGHATQDLMAIVENEAEPQRTTSTNEGPTSSSVNESQGEMQVQVEVDVEIEIEDEPDHLHNEATEVESNQGGEHLGNVVTEENPDSSADIADSNEPQLTESPLPSLLPGITSRNGGQIFIVGIRSRPLTNRLVGQTTIPTTNENSTTAEVDTVIAPPTIQANNVPSATISIDTDTSPASNVNPPANPEVGGRRTILRSEWMVYVLSNTGLPLTRNALGNPLTTPDLSAIPGLLAEQQDLNQSTPSASTTMSPDLFDTVTQRVRSRSEMRHRARNADVSGILERRRERLNHRLHSRTSMDSLSSTGSENIINRSDMMANDIFGDIFEGIRDRNGEGFPSAESSSDTENPLPSEQRATFPPEIASLFSAMQQRFANPFFPNAETEVRPRTSNTSMNSASESSDASRTSSGEAPTSSTQEAGGGDEFSRFGQLSFPRATDNTAEQRPTDNINESDNEVRENIPTTDNSSTPTQDSGNTNNDLGMNYEQLLRLAELLGPARPRNAQKVDVENQLHTLIYNEEEEELSNGIERLTSKEEECEVTQVEMLTSEDEQKQEKKSKLKIKDLLGSSDKKCLICLSEYEIGDEMGLLECKHGFHKDCLNNWLVGYVNSCPLCRSKGVDSTPDIPQPPPPTAGGIPGGLMQIIQQILSREGLGSGIGGRERGVNQSMGFVMIL</sequence>
<dbReference type="SMART" id="SM00184">
    <property type="entry name" value="RING"/>
    <property type="match status" value="1"/>
</dbReference>
<keyword evidence="1" id="KW-0479">Metal-binding</keyword>
<comment type="caution">
    <text evidence="4">The sequence shown here is derived from an EMBL/GenBank/DDBJ whole genome shotgun (WGS) entry which is preliminary data.</text>
</comment>
<feature type="compositionally biased region" description="Polar residues" evidence="2">
    <location>
        <begin position="655"/>
        <end position="675"/>
    </location>
</feature>
<dbReference type="Pfam" id="PF13639">
    <property type="entry name" value="zf-RING_2"/>
    <property type="match status" value="1"/>
</dbReference>
<feature type="compositionally biased region" description="Polar residues" evidence="2">
    <location>
        <begin position="1"/>
        <end position="20"/>
    </location>
</feature>
<dbReference type="Proteomes" id="UP001211065">
    <property type="component" value="Unassembled WGS sequence"/>
</dbReference>
<evidence type="ECO:0000259" key="3">
    <source>
        <dbReference type="PROSITE" id="PS50089"/>
    </source>
</evidence>
<dbReference type="GO" id="GO:0008270">
    <property type="term" value="F:zinc ion binding"/>
    <property type="evidence" value="ECO:0007669"/>
    <property type="project" value="UniProtKB-KW"/>
</dbReference>
<feature type="compositionally biased region" description="Basic and acidic residues" evidence="2">
    <location>
        <begin position="139"/>
        <end position="162"/>
    </location>
</feature>
<feature type="compositionally biased region" description="Polar residues" evidence="2">
    <location>
        <begin position="535"/>
        <end position="550"/>
    </location>
</feature>
<organism evidence="4 5">
    <name type="scientific">Clydaea vesicula</name>
    <dbReference type="NCBI Taxonomy" id="447962"/>
    <lineage>
        <taxon>Eukaryota</taxon>
        <taxon>Fungi</taxon>
        <taxon>Fungi incertae sedis</taxon>
        <taxon>Chytridiomycota</taxon>
        <taxon>Chytridiomycota incertae sedis</taxon>
        <taxon>Chytridiomycetes</taxon>
        <taxon>Lobulomycetales</taxon>
        <taxon>Lobulomycetaceae</taxon>
        <taxon>Clydaea</taxon>
    </lineage>
</organism>
<feature type="domain" description="RING-type" evidence="3">
    <location>
        <begin position="767"/>
        <end position="809"/>
    </location>
</feature>
<name>A0AAD5TYM0_9FUNG</name>
<evidence type="ECO:0000256" key="1">
    <source>
        <dbReference type="PROSITE-ProRule" id="PRU00175"/>
    </source>
</evidence>
<feature type="region of interest" description="Disordered" evidence="2">
    <location>
        <begin position="576"/>
        <end position="675"/>
    </location>
</feature>
<keyword evidence="5" id="KW-1185">Reference proteome</keyword>
<protein>
    <recommendedName>
        <fullName evidence="3">RING-type domain-containing protein</fullName>
    </recommendedName>
</protein>
<dbReference type="EMBL" id="JADGJW010000781">
    <property type="protein sequence ID" value="KAJ3212371.1"/>
    <property type="molecule type" value="Genomic_DNA"/>
</dbReference>
<feature type="region of interest" description="Disordered" evidence="2">
    <location>
        <begin position="524"/>
        <end position="550"/>
    </location>
</feature>
<proteinExistence type="predicted"/>
<keyword evidence="1" id="KW-0863">Zinc-finger</keyword>
<dbReference type="PANTHER" id="PTHR47662:SF2">
    <property type="entry name" value="RING-H2 FINGER PROTEIN ATL57-LIKE"/>
    <property type="match status" value="1"/>
</dbReference>
<feature type="non-terminal residue" evidence="4">
    <location>
        <position position="868"/>
    </location>
</feature>